<dbReference type="InterPro" id="IPR001547">
    <property type="entry name" value="Glyco_hydro_5"/>
</dbReference>
<feature type="chain" id="PRO_5044797683" description="mannan endo-1,4-beta-mannosidase" evidence="8">
    <location>
        <begin position="22"/>
        <end position="426"/>
    </location>
</feature>
<keyword evidence="8" id="KW-0732">Signal</keyword>
<keyword evidence="7 10" id="KW-0326">Glycosidase</keyword>
<evidence type="ECO:0000256" key="8">
    <source>
        <dbReference type="SAM" id="SignalP"/>
    </source>
</evidence>
<dbReference type="GO" id="GO:0016985">
    <property type="term" value="F:mannan endo-1,4-beta-mannosidase activity"/>
    <property type="evidence" value="ECO:0007669"/>
    <property type="project" value="UniProtKB-EC"/>
</dbReference>
<reference evidence="10 11" key="1">
    <citation type="submission" date="2024-06" db="EMBL/GenBank/DDBJ databases">
        <title>A chromosome level genome sequence of Diviner's sage (Salvia divinorum).</title>
        <authorList>
            <person name="Ford S.A."/>
            <person name="Ro D.-K."/>
            <person name="Ness R.W."/>
            <person name="Phillips M.A."/>
        </authorList>
    </citation>
    <scope>NUCLEOTIDE SEQUENCE [LARGE SCALE GENOMIC DNA]</scope>
    <source>
        <strain evidence="10">SAF-2024a</strain>
        <tissue evidence="10">Leaf</tissue>
    </source>
</reference>
<dbReference type="GO" id="GO:0005576">
    <property type="term" value="C:extracellular region"/>
    <property type="evidence" value="ECO:0007669"/>
    <property type="project" value="UniProtKB-SubCell"/>
</dbReference>
<evidence type="ECO:0000313" key="11">
    <source>
        <dbReference type="Proteomes" id="UP001567538"/>
    </source>
</evidence>
<evidence type="ECO:0000259" key="9">
    <source>
        <dbReference type="Pfam" id="PF26410"/>
    </source>
</evidence>
<name>A0ABD1GF57_SALDI</name>
<dbReference type="FunFam" id="3.20.20.80:FF:000012">
    <property type="entry name" value="Mannan endo-1,4-beta-mannosidase 6"/>
    <property type="match status" value="1"/>
</dbReference>
<dbReference type="EMBL" id="JBEAFC010000008">
    <property type="protein sequence ID" value="KAL1542751.1"/>
    <property type="molecule type" value="Genomic_DNA"/>
</dbReference>
<evidence type="ECO:0000256" key="5">
    <source>
        <dbReference type="ARBA" id="ARBA00022525"/>
    </source>
</evidence>
<accession>A0ABD1GF57</accession>
<dbReference type="Proteomes" id="UP001567538">
    <property type="component" value="Unassembled WGS sequence"/>
</dbReference>
<evidence type="ECO:0000256" key="7">
    <source>
        <dbReference type="ARBA" id="ARBA00023295"/>
    </source>
</evidence>
<organism evidence="10 11">
    <name type="scientific">Salvia divinorum</name>
    <name type="common">Maria pastora</name>
    <name type="synonym">Diviner's sage</name>
    <dbReference type="NCBI Taxonomy" id="28513"/>
    <lineage>
        <taxon>Eukaryota</taxon>
        <taxon>Viridiplantae</taxon>
        <taxon>Streptophyta</taxon>
        <taxon>Embryophyta</taxon>
        <taxon>Tracheophyta</taxon>
        <taxon>Spermatophyta</taxon>
        <taxon>Magnoliopsida</taxon>
        <taxon>eudicotyledons</taxon>
        <taxon>Gunneridae</taxon>
        <taxon>Pentapetalae</taxon>
        <taxon>asterids</taxon>
        <taxon>lamiids</taxon>
        <taxon>Lamiales</taxon>
        <taxon>Lamiaceae</taxon>
        <taxon>Nepetoideae</taxon>
        <taxon>Mentheae</taxon>
        <taxon>Salviinae</taxon>
        <taxon>Salvia</taxon>
        <taxon>Salvia subgen. Calosphace</taxon>
    </lineage>
</organism>
<comment type="subcellular location">
    <subcellularLocation>
        <location evidence="2">Secreted</location>
    </subcellularLocation>
</comment>
<proteinExistence type="inferred from homology"/>
<dbReference type="AlphaFoldDB" id="A0ABD1GF57"/>
<dbReference type="Gene3D" id="3.20.20.80">
    <property type="entry name" value="Glycosidases"/>
    <property type="match status" value="1"/>
</dbReference>
<dbReference type="InterPro" id="IPR017853">
    <property type="entry name" value="GH"/>
</dbReference>
<dbReference type="PANTHER" id="PTHR31451">
    <property type="match status" value="1"/>
</dbReference>
<dbReference type="Pfam" id="PF26410">
    <property type="entry name" value="GH5_mannosidase"/>
    <property type="match status" value="1"/>
</dbReference>
<evidence type="ECO:0000256" key="4">
    <source>
        <dbReference type="ARBA" id="ARBA00012706"/>
    </source>
</evidence>
<feature type="signal peptide" evidence="8">
    <location>
        <begin position="1"/>
        <end position="21"/>
    </location>
</feature>
<evidence type="ECO:0000256" key="6">
    <source>
        <dbReference type="ARBA" id="ARBA00022801"/>
    </source>
</evidence>
<comment type="catalytic activity">
    <reaction evidence="1">
        <text>Random hydrolysis of (1-&gt;4)-beta-D-mannosidic linkages in mannans, galactomannans and glucomannans.</text>
        <dbReference type="EC" id="3.2.1.78"/>
    </reaction>
</comment>
<dbReference type="SUPFAM" id="SSF51445">
    <property type="entry name" value="(Trans)glycosidases"/>
    <property type="match status" value="1"/>
</dbReference>
<dbReference type="EC" id="3.2.1.78" evidence="4"/>
<evidence type="ECO:0000256" key="2">
    <source>
        <dbReference type="ARBA" id="ARBA00004613"/>
    </source>
</evidence>
<dbReference type="PANTHER" id="PTHR31451:SF59">
    <property type="entry name" value="MANNAN ENDO-1,4-BETA-MANNOSIDASE"/>
    <property type="match status" value="1"/>
</dbReference>
<comment type="similarity">
    <text evidence="3">Belongs to the glycosyl hydrolase 5 (cellulase A) family.</text>
</comment>
<comment type="caution">
    <text evidence="10">The sequence shown here is derived from an EMBL/GenBank/DDBJ whole genome shotgun (WGS) entry which is preliminary data.</text>
</comment>
<keyword evidence="5" id="KW-0964">Secreted</keyword>
<keyword evidence="6 10" id="KW-0378">Hydrolase</keyword>
<keyword evidence="11" id="KW-1185">Reference proteome</keyword>
<evidence type="ECO:0000256" key="1">
    <source>
        <dbReference type="ARBA" id="ARBA00001678"/>
    </source>
</evidence>
<sequence length="426" mass="48620">MGSTASILAMFLLLEAQLCRGRMLPSNPAFVRRDFVLDGSPFLFNGFNAYWMMNVASDPGRRHKVSDVFREASAAGLTVCRTWAFGDGGDRALQISPGVYDERVFQGLDFVIYEARKYGIRLILSFVNNFNDFGGKAQYVEWARNAGAQASGDDDFYTNPLTKDYYKNHVRRVVTRLNTITRVAYKEEPTIMAWELINEPRCQTDYSGKTLNGWVQEMATFVKSIDNNHLLEIGMEGFYGASIPQREQLNPGFQVGTDFITNNLVKEIDFATIHAYPDMWLPGKSEDEKMEFTDGWIRNHYEDARNILKKPLVIAEFGKSNKYGLEERDMYMRDVYRDIYRYARSGGAMSGSMVWHVMAEGMDEYHDGYEIILSQSPSTAGIMSRQSHAMNALMSHNGVMMHDDVDGHHVKKSTLWNSLRWILMSS</sequence>
<feature type="domain" description="Glycoside hydrolase family 5" evidence="9">
    <location>
        <begin position="33"/>
        <end position="356"/>
    </location>
</feature>
<evidence type="ECO:0000313" key="10">
    <source>
        <dbReference type="EMBL" id="KAL1542751.1"/>
    </source>
</evidence>
<gene>
    <name evidence="10" type="primary">MAN2</name>
    <name evidence="10" type="ORF">AAHA92_19799</name>
</gene>
<evidence type="ECO:0000256" key="3">
    <source>
        <dbReference type="ARBA" id="ARBA00005641"/>
    </source>
</evidence>
<protein>
    <recommendedName>
        <fullName evidence="4">mannan endo-1,4-beta-mannosidase</fullName>
        <ecNumber evidence="4">3.2.1.78</ecNumber>
    </recommendedName>
</protein>
<dbReference type="InterPro" id="IPR045053">
    <property type="entry name" value="MAN-like"/>
</dbReference>